<protein>
    <recommendedName>
        <fullName evidence="4">Succinate dehydrogenase / fumarate reductase cytochrome b subunit</fullName>
    </recommendedName>
</protein>
<sequence length="207" mass="23966">MTIKKLHYFTGITLSIFVGFHLLNHLYSLFGPNAHIELMQKLRVVYRNVFVETILLLALLLQISSGIKLFLKKRKRVSGFFDRLQIWTGLYLAFFLIIHLGAIFTGRFILNLDTNFYFGVAGLNTFPLNLFFIPYYSLAIISFFGHISAVHDKKIKRTLLGINPNKQSYFILIIGMLLTIIILYGLTNGFRGLEIPMEYNLFSHNYE</sequence>
<reference evidence="3" key="1">
    <citation type="submission" date="2016-10" db="EMBL/GenBank/DDBJ databases">
        <authorList>
            <person name="Varghese N."/>
            <person name="Submissions S."/>
        </authorList>
    </citation>
    <scope>NUCLEOTIDE SEQUENCE [LARGE SCALE GENOMIC DNA]</scope>
    <source>
        <strain evidence="3">DSM 23925</strain>
    </source>
</reference>
<dbReference type="Proteomes" id="UP000198705">
    <property type="component" value="Unassembled WGS sequence"/>
</dbReference>
<keyword evidence="3" id="KW-1185">Reference proteome</keyword>
<evidence type="ECO:0000313" key="2">
    <source>
        <dbReference type="EMBL" id="SFN66582.1"/>
    </source>
</evidence>
<accession>A0A1I5AVZ6</accession>
<keyword evidence="1" id="KW-0812">Transmembrane</keyword>
<feature type="transmembrane region" description="Helical" evidence="1">
    <location>
        <begin position="130"/>
        <end position="149"/>
    </location>
</feature>
<feature type="transmembrane region" description="Helical" evidence="1">
    <location>
        <begin position="91"/>
        <end position="110"/>
    </location>
</feature>
<dbReference type="GO" id="GO:0016020">
    <property type="term" value="C:membrane"/>
    <property type="evidence" value="ECO:0007669"/>
    <property type="project" value="InterPro"/>
</dbReference>
<dbReference type="RefSeq" id="WP_092207153.1">
    <property type="nucleotide sequence ID" value="NZ_FOVN01000002.1"/>
</dbReference>
<organism evidence="2 3">
    <name type="scientific">Bizionia echini</name>
    <dbReference type="NCBI Taxonomy" id="649333"/>
    <lineage>
        <taxon>Bacteria</taxon>
        <taxon>Pseudomonadati</taxon>
        <taxon>Bacteroidota</taxon>
        <taxon>Flavobacteriia</taxon>
        <taxon>Flavobacteriales</taxon>
        <taxon>Flavobacteriaceae</taxon>
        <taxon>Bizionia</taxon>
    </lineage>
</organism>
<evidence type="ECO:0008006" key="4">
    <source>
        <dbReference type="Google" id="ProtNLM"/>
    </source>
</evidence>
<gene>
    <name evidence="2" type="ORF">SAMN04487989_102317</name>
</gene>
<dbReference type="AlphaFoldDB" id="A0A1I5AVZ6"/>
<feature type="transmembrane region" description="Helical" evidence="1">
    <location>
        <begin position="7"/>
        <end position="30"/>
    </location>
</feature>
<dbReference type="STRING" id="649333.SAMN04487989_102317"/>
<dbReference type="SUPFAM" id="SSF81343">
    <property type="entry name" value="Fumarate reductase respiratory complex transmembrane subunits"/>
    <property type="match status" value="1"/>
</dbReference>
<feature type="transmembrane region" description="Helical" evidence="1">
    <location>
        <begin position="169"/>
        <end position="187"/>
    </location>
</feature>
<keyword evidence="1" id="KW-0472">Membrane</keyword>
<dbReference type="OrthoDB" id="8114024at2"/>
<dbReference type="EMBL" id="FOVN01000002">
    <property type="protein sequence ID" value="SFN66582.1"/>
    <property type="molecule type" value="Genomic_DNA"/>
</dbReference>
<proteinExistence type="predicted"/>
<evidence type="ECO:0000313" key="3">
    <source>
        <dbReference type="Proteomes" id="UP000198705"/>
    </source>
</evidence>
<name>A0A1I5AVZ6_9FLAO</name>
<keyword evidence="1" id="KW-1133">Transmembrane helix</keyword>
<dbReference type="Gene3D" id="1.20.1300.10">
    <property type="entry name" value="Fumarate reductase/succinate dehydrogenase, transmembrane subunit"/>
    <property type="match status" value="1"/>
</dbReference>
<evidence type="ECO:0000256" key="1">
    <source>
        <dbReference type="SAM" id="Phobius"/>
    </source>
</evidence>
<feature type="transmembrane region" description="Helical" evidence="1">
    <location>
        <begin position="50"/>
        <end position="71"/>
    </location>
</feature>
<dbReference type="InterPro" id="IPR034804">
    <property type="entry name" value="SQR/QFR_C/D"/>
</dbReference>